<accession>A0A1Z3U993</accession>
<evidence type="ECO:0000256" key="1">
    <source>
        <dbReference type="SAM" id="SignalP"/>
    </source>
</evidence>
<sequence>MKTMITLSVALGLAAAAASSASAQSQATMNANAAQELQRADRALNSQYTTTMGRLSPASRTLLRTAQRTWISFRDQQCRFEASGVQGGSAYPMVHSTCFARLTTERTRQLRTLSQCQEGDLSCPR</sequence>
<feature type="chain" id="PRO_5012351160" evidence="1">
    <location>
        <begin position="24"/>
        <end position="125"/>
    </location>
</feature>
<evidence type="ECO:0000313" key="4">
    <source>
        <dbReference type="Proteomes" id="UP000197050"/>
    </source>
</evidence>
<evidence type="ECO:0000313" key="3">
    <source>
        <dbReference type="EMBL" id="ASE39866.1"/>
    </source>
</evidence>
<dbReference type="Gene3D" id="1.20.1270.180">
    <property type="match status" value="1"/>
</dbReference>
<dbReference type="AlphaFoldDB" id="A0A1Z3U993"/>
<dbReference type="GeneID" id="34015184"/>
<dbReference type="Proteomes" id="UP000197050">
    <property type="component" value="Chromosome"/>
</dbReference>
<dbReference type="KEGG" id="bvc:CEP68_10315"/>
<dbReference type="RefSeq" id="WP_088582652.1">
    <property type="nucleotide sequence ID" value="NZ_CP022048.2"/>
</dbReference>
<dbReference type="EMBL" id="CP022048">
    <property type="protein sequence ID" value="ASE39866.1"/>
    <property type="molecule type" value="Genomic_DNA"/>
</dbReference>
<organism evidence="3 4">
    <name type="scientific">Brevundimonas vesicularis</name>
    <name type="common">Pseudomonas vesicularis</name>
    <dbReference type="NCBI Taxonomy" id="41276"/>
    <lineage>
        <taxon>Bacteria</taxon>
        <taxon>Pseudomonadati</taxon>
        <taxon>Pseudomonadota</taxon>
        <taxon>Alphaproteobacteria</taxon>
        <taxon>Caulobacterales</taxon>
        <taxon>Caulobacteraceae</taxon>
        <taxon>Brevundimonas</taxon>
    </lineage>
</organism>
<evidence type="ECO:0000259" key="2">
    <source>
        <dbReference type="Pfam" id="PF07007"/>
    </source>
</evidence>
<dbReference type="InterPro" id="IPR009739">
    <property type="entry name" value="LprI-like_N"/>
</dbReference>
<gene>
    <name evidence="3" type="ORF">CEP68_10315</name>
</gene>
<feature type="domain" description="Lysozyme inhibitor LprI-like N-terminal" evidence="2">
    <location>
        <begin position="18"/>
        <end position="110"/>
    </location>
</feature>
<feature type="signal peptide" evidence="1">
    <location>
        <begin position="1"/>
        <end position="23"/>
    </location>
</feature>
<protein>
    <submittedName>
        <fullName evidence="3">DUF1311 domain-containing protein</fullName>
    </submittedName>
</protein>
<keyword evidence="1" id="KW-0732">Signal</keyword>
<name>A0A1Z3U993_BREVE</name>
<dbReference type="Pfam" id="PF07007">
    <property type="entry name" value="LprI"/>
    <property type="match status" value="1"/>
</dbReference>
<dbReference type="PANTHER" id="PTHR39176:SF1">
    <property type="entry name" value="PERIPLASMIC PROTEIN"/>
    <property type="match status" value="1"/>
</dbReference>
<reference evidence="4" key="1">
    <citation type="submission" date="2017-06" db="EMBL/GenBank/DDBJ databases">
        <title>FDA dAtabase for Regulatory Grade micrObial Sequences (FDA-ARGOS): Supporting development and validation of Infectious Disease Dx tests.</title>
        <authorList>
            <person name="Minogue T."/>
            <person name="Wolcott M."/>
            <person name="Wasieloski L."/>
            <person name="Aguilar W."/>
            <person name="Moore D."/>
            <person name="Tallon L."/>
            <person name="Sadzewicz L."/>
            <person name="Sengamalay N."/>
            <person name="Ott S."/>
            <person name="Godinez A."/>
            <person name="Nagaraj S."/>
            <person name="Nadendla S."/>
            <person name="Geyer C."/>
            <person name="Sichtig H."/>
        </authorList>
    </citation>
    <scope>NUCLEOTIDE SEQUENCE [LARGE SCALE GENOMIC DNA]</scope>
    <source>
        <strain evidence="4">FDAARGOS_289</strain>
    </source>
</reference>
<dbReference type="PANTHER" id="PTHR39176">
    <property type="entry name" value="PERIPLASMIC PROTEIN-RELATED"/>
    <property type="match status" value="1"/>
</dbReference>
<proteinExistence type="predicted"/>